<dbReference type="PANTHER" id="PTHR15665">
    <property type="entry name" value="ASTEROID PROTEIN"/>
    <property type="match status" value="1"/>
</dbReference>
<evidence type="ECO:0000256" key="1">
    <source>
        <dbReference type="ARBA" id="ARBA00007398"/>
    </source>
</evidence>
<dbReference type="PANTHER" id="PTHR15665:SF1">
    <property type="entry name" value="PROTEIN ASTEROID HOMOLOG 1"/>
    <property type="match status" value="1"/>
</dbReference>
<name>A0AAV1QJZ2_SCOSC</name>
<dbReference type="Proteomes" id="UP001314229">
    <property type="component" value="Unassembled WGS sequence"/>
</dbReference>
<evidence type="ECO:0000259" key="2">
    <source>
        <dbReference type="Pfam" id="PF00752"/>
    </source>
</evidence>
<evidence type="ECO:0000259" key="3">
    <source>
        <dbReference type="Pfam" id="PF12813"/>
    </source>
</evidence>
<dbReference type="InterPro" id="IPR026832">
    <property type="entry name" value="Asteroid"/>
</dbReference>
<feature type="non-terminal residue" evidence="4">
    <location>
        <position position="320"/>
    </location>
</feature>
<gene>
    <name evidence="4" type="ORF">FSCOSCO3_A006381</name>
</gene>
<reference evidence="4 5" key="1">
    <citation type="submission" date="2024-01" db="EMBL/GenBank/DDBJ databases">
        <authorList>
            <person name="Alioto T."/>
            <person name="Alioto T."/>
            <person name="Gomez Garrido J."/>
        </authorList>
    </citation>
    <scope>NUCLEOTIDE SEQUENCE [LARGE SCALE GENOMIC DNA]</scope>
</reference>
<keyword evidence="5" id="KW-1185">Reference proteome</keyword>
<protein>
    <submittedName>
        <fullName evidence="4">Protein asteroid homolog 1</fullName>
    </submittedName>
</protein>
<evidence type="ECO:0000313" key="5">
    <source>
        <dbReference type="Proteomes" id="UP001314229"/>
    </source>
</evidence>
<comment type="caution">
    <text evidence="4">The sequence shown here is derived from an EMBL/GenBank/DDBJ whole genome shotgun (WGS) entry which is preliminary data.</text>
</comment>
<dbReference type="Gene3D" id="3.40.50.1010">
    <property type="entry name" value="5'-nuclease"/>
    <property type="match status" value="1"/>
</dbReference>
<accession>A0AAV1QJZ2</accession>
<dbReference type="InterPro" id="IPR039436">
    <property type="entry name" value="Asteroid_dom"/>
</dbReference>
<proteinExistence type="inferred from homology"/>
<feature type="domain" description="Asteroid" evidence="3">
    <location>
        <begin position="131"/>
        <end position="170"/>
    </location>
</feature>
<dbReference type="GO" id="GO:0004518">
    <property type="term" value="F:nuclease activity"/>
    <property type="evidence" value="ECO:0007669"/>
    <property type="project" value="InterPro"/>
</dbReference>
<evidence type="ECO:0000313" key="4">
    <source>
        <dbReference type="EMBL" id="CAK6984672.1"/>
    </source>
</evidence>
<dbReference type="AlphaFoldDB" id="A0AAV1QJZ2"/>
<dbReference type="Pfam" id="PF00752">
    <property type="entry name" value="XPG_N"/>
    <property type="match status" value="1"/>
</dbReference>
<feature type="domain" description="XPG N-terminal" evidence="2">
    <location>
        <begin position="1"/>
        <end position="99"/>
    </location>
</feature>
<dbReference type="InterPro" id="IPR029060">
    <property type="entry name" value="PIN-like_dom_sf"/>
</dbReference>
<organism evidence="4 5">
    <name type="scientific">Scomber scombrus</name>
    <name type="common">Atlantic mackerel</name>
    <name type="synonym">Scomber vernalis</name>
    <dbReference type="NCBI Taxonomy" id="13677"/>
    <lineage>
        <taxon>Eukaryota</taxon>
        <taxon>Metazoa</taxon>
        <taxon>Chordata</taxon>
        <taxon>Craniata</taxon>
        <taxon>Vertebrata</taxon>
        <taxon>Euteleostomi</taxon>
        <taxon>Actinopterygii</taxon>
        <taxon>Neopterygii</taxon>
        <taxon>Teleostei</taxon>
        <taxon>Neoteleostei</taxon>
        <taxon>Acanthomorphata</taxon>
        <taxon>Pelagiaria</taxon>
        <taxon>Scombriformes</taxon>
        <taxon>Scombridae</taxon>
        <taxon>Scomber</taxon>
    </lineage>
</organism>
<dbReference type="InterPro" id="IPR006085">
    <property type="entry name" value="XPG_DNA_repair_N"/>
</dbReference>
<comment type="similarity">
    <text evidence="1">Belongs to the asteroid family.</text>
</comment>
<dbReference type="EMBL" id="CAWUFR010002049">
    <property type="protein sequence ID" value="CAK6984672.1"/>
    <property type="molecule type" value="Genomic_DNA"/>
</dbReference>
<dbReference type="Pfam" id="PF12813">
    <property type="entry name" value="XPG_I_2"/>
    <property type="match status" value="1"/>
</dbReference>
<dbReference type="SUPFAM" id="SSF88723">
    <property type="entry name" value="PIN domain-like"/>
    <property type="match status" value="1"/>
</dbReference>
<sequence>MGVQGFVSFLENHPQIYRDVRFMKSRLLIDGANLIHLLYFDSNLDQNHGGEYAAFEELIEKFIAALRACEITPYVLLDGGSDHTDKKLETTTKRAEDRIQKAHRAAESGEKCHILPQLANLVLKQTLDRLNVPMATCYAEADQEIASLAREWQCPVLSNDSDFYIFDLPGGLLPISKFQWEGLMKRGSQSYIPCKGYNISSFCTLFDIQRQLLPTFAALAGNDYVKLQRMDSSISWGQYAPAGSRTSFRLEGLTCWLRNFKQPQEALEGALELMGGLTIKKKLKVQQSLAQGMEEYELPPSTLKRFFIHGTAPPFLAPEE</sequence>